<dbReference type="PANTHER" id="PTHR11709">
    <property type="entry name" value="MULTI-COPPER OXIDASE"/>
    <property type="match status" value="1"/>
</dbReference>
<organism evidence="2 3">
    <name type="scientific">Artemisia annua</name>
    <name type="common">Sweet wormwood</name>
    <dbReference type="NCBI Taxonomy" id="35608"/>
    <lineage>
        <taxon>Eukaryota</taxon>
        <taxon>Viridiplantae</taxon>
        <taxon>Streptophyta</taxon>
        <taxon>Embryophyta</taxon>
        <taxon>Tracheophyta</taxon>
        <taxon>Spermatophyta</taxon>
        <taxon>Magnoliopsida</taxon>
        <taxon>eudicotyledons</taxon>
        <taxon>Gunneridae</taxon>
        <taxon>Pentapetalae</taxon>
        <taxon>asterids</taxon>
        <taxon>campanulids</taxon>
        <taxon>Asterales</taxon>
        <taxon>Asteraceae</taxon>
        <taxon>Asteroideae</taxon>
        <taxon>Anthemideae</taxon>
        <taxon>Artemisiinae</taxon>
        <taxon>Artemisia</taxon>
    </lineage>
</organism>
<proteinExistence type="predicted"/>
<comment type="caution">
    <text evidence="2">The sequence shown here is derived from an EMBL/GenBank/DDBJ whole genome shotgun (WGS) entry which is preliminary data.</text>
</comment>
<dbReference type="InterPro" id="IPR001117">
    <property type="entry name" value="Cu-oxidase_2nd"/>
</dbReference>
<dbReference type="Pfam" id="PF00394">
    <property type="entry name" value="Cu-oxidase"/>
    <property type="match status" value="1"/>
</dbReference>
<dbReference type="STRING" id="35608.A0A2U1KTK4"/>
<evidence type="ECO:0000259" key="1">
    <source>
        <dbReference type="Pfam" id="PF00394"/>
    </source>
</evidence>
<feature type="domain" description="Plastocyanin-like" evidence="1">
    <location>
        <begin position="63"/>
        <end position="109"/>
    </location>
</feature>
<dbReference type="GO" id="GO:0016491">
    <property type="term" value="F:oxidoreductase activity"/>
    <property type="evidence" value="ECO:0007669"/>
    <property type="project" value="TreeGrafter"/>
</dbReference>
<dbReference type="SUPFAM" id="SSF49503">
    <property type="entry name" value="Cupredoxins"/>
    <property type="match status" value="1"/>
</dbReference>
<gene>
    <name evidence="2" type="ORF">CTI12_AA566410</name>
</gene>
<name>A0A2U1KTK4_ARTAN</name>
<protein>
    <submittedName>
        <fullName evidence="2">Laccase</fullName>
    </submittedName>
</protein>
<dbReference type="PANTHER" id="PTHR11709:SF443">
    <property type="entry name" value="LACCASE-15"/>
    <property type="match status" value="1"/>
</dbReference>
<keyword evidence="3" id="KW-1185">Reference proteome</keyword>
<dbReference type="InterPro" id="IPR045087">
    <property type="entry name" value="Cu-oxidase_fam"/>
</dbReference>
<dbReference type="OrthoDB" id="1288854at2759"/>
<evidence type="ECO:0000313" key="2">
    <source>
        <dbReference type="EMBL" id="PWA40081.1"/>
    </source>
</evidence>
<dbReference type="InterPro" id="IPR008972">
    <property type="entry name" value="Cupredoxin"/>
</dbReference>
<accession>A0A2U1KTK4</accession>
<reference evidence="2 3" key="1">
    <citation type="journal article" date="2018" name="Mol. Plant">
        <title>The genome of Artemisia annua provides insight into the evolution of Asteraceae family and artemisinin biosynthesis.</title>
        <authorList>
            <person name="Shen Q."/>
            <person name="Zhang L."/>
            <person name="Liao Z."/>
            <person name="Wang S."/>
            <person name="Yan T."/>
            <person name="Shi P."/>
            <person name="Liu M."/>
            <person name="Fu X."/>
            <person name="Pan Q."/>
            <person name="Wang Y."/>
            <person name="Lv Z."/>
            <person name="Lu X."/>
            <person name="Zhang F."/>
            <person name="Jiang W."/>
            <person name="Ma Y."/>
            <person name="Chen M."/>
            <person name="Hao X."/>
            <person name="Li L."/>
            <person name="Tang Y."/>
            <person name="Lv G."/>
            <person name="Zhou Y."/>
            <person name="Sun X."/>
            <person name="Brodelius P.E."/>
            <person name="Rose J.K.C."/>
            <person name="Tang K."/>
        </authorList>
    </citation>
    <scope>NUCLEOTIDE SEQUENCE [LARGE SCALE GENOMIC DNA]</scope>
    <source>
        <strain evidence="3">cv. Huhao1</strain>
        <tissue evidence="2">Leaf</tissue>
    </source>
</reference>
<dbReference type="AlphaFoldDB" id="A0A2U1KTK4"/>
<evidence type="ECO:0000313" key="3">
    <source>
        <dbReference type="Proteomes" id="UP000245207"/>
    </source>
</evidence>
<dbReference type="Proteomes" id="UP000245207">
    <property type="component" value="Unassembled WGS sequence"/>
</dbReference>
<sequence length="120" mass="13488">MWFIIRFNQSSLPNLSNPRSKFCLLLPSLFQAKSTDVDVPGHGLLVVSPKNRTTYQFPKPDVDVPVIVGDWWKNDILTVMEDFLRRRGDPTISDALTINSQPGGLYNCSHQVVNGTCLLD</sequence>
<dbReference type="EMBL" id="PKPP01014081">
    <property type="protein sequence ID" value="PWA40081.1"/>
    <property type="molecule type" value="Genomic_DNA"/>
</dbReference>